<evidence type="ECO:0000256" key="9">
    <source>
        <dbReference type="ARBA" id="ARBA00023316"/>
    </source>
</evidence>
<dbReference type="GO" id="GO:0071555">
    <property type="term" value="P:cell wall organization"/>
    <property type="evidence" value="ECO:0007669"/>
    <property type="project" value="UniProtKB-KW"/>
</dbReference>
<name>A0A917GSU8_9GAMM</name>
<dbReference type="InterPro" id="IPR050226">
    <property type="entry name" value="NagZ_Beta-hexosaminidase"/>
</dbReference>
<keyword evidence="8 10" id="KW-0131">Cell cycle</keyword>
<evidence type="ECO:0000256" key="6">
    <source>
        <dbReference type="ARBA" id="ARBA00022984"/>
    </source>
</evidence>
<dbReference type="GO" id="GO:0051301">
    <property type="term" value="P:cell division"/>
    <property type="evidence" value="ECO:0007669"/>
    <property type="project" value="UniProtKB-KW"/>
</dbReference>
<evidence type="ECO:0000256" key="3">
    <source>
        <dbReference type="ARBA" id="ARBA00022618"/>
    </source>
</evidence>
<dbReference type="InterPro" id="IPR001764">
    <property type="entry name" value="Glyco_hydro_3_N"/>
</dbReference>
<gene>
    <name evidence="10 12" type="primary">nagZ</name>
    <name evidence="12" type="ORF">GCM10011403_11890</name>
</gene>
<feature type="binding site" evidence="10">
    <location>
        <position position="140"/>
    </location>
    <ligand>
        <name>substrate</name>
    </ligand>
</feature>
<keyword evidence="7 10" id="KW-0326">Glycosidase</keyword>
<protein>
    <recommendedName>
        <fullName evidence="10">Beta-hexosaminidase</fullName>
        <ecNumber evidence="10">3.2.1.52</ecNumber>
    </recommendedName>
    <alternativeName>
        <fullName evidence="10">Beta-N-acetylhexosaminidase</fullName>
    </alternativeName>
    <alternativeName>
        <fullName evidence="10">N-acetyl-beta-glucosaminidase</fullName>
    </alternativeName>
</protein>
<dbReference type="PANTHER" id="PTHR30480">
    <property type="entry name" value="BETA-HEXOSAMINIDASE-RELATED"/>
    <property type="match status" value="1"/>
</dbReference>
<evidence type="ECO:0000313" key="13">
    <source>
        <dbReference type="Proteomes" id="UP000627715"/>
    </source>
</evidence>
<comment type="caution">
    <text evidence="12">The sequence shown here is derived from an EMBL/GenBank/DDBJ whole genome shotgun (WGS) entry which is preliminary data.</text>
</comment>
<keyword evidence="2 10" id="KW-0963">Cytoplasm</keyword>
<sequence length="342" mass="37511">MSELPPGVLMLDLQGTSLTEEETSLLLHPQVGGVILFSRNIDSADQVAALTTRMRTIRPGLLIAVDQEGGRVQRLREGFTRIPPMYQLGKLRRRDPALATQLAGELGWLLASEVLAVGIDFSFAPVLDLRSDISEVIGDRGFDDEPDDVITLASAFLRGMREAGMATTGKHFPGHGSVVADSHLELPVDNRDLTEICGRDLQPFRQCMPLLDGIMPAHVQYVQADAHCAGFSRFWLQNVLRKELEFDGVIFSDDLDMAAAVQAGSVADRLAMALDAGCDMVLVCNNRAAAKEALVALERRQQPLNHRLPAMRRARENNATLAELANNDRAASIRNDIMNHLQ</sequence>
<organism evidence="12 13">
    <name type="scientific">Pseudohongiella nitratireducens</name>
    <dbReference type="NCBI Taxonomy" id="1768907"/>
    <lineage>
        <taxon>Bacteria</taxon>
        <taxon>Pseudomonadati</taxon>
        <taxon>Pseudomonadota</taxon>
        <taxon>Gammaproteobacteria</taxon>
        <taxon>Pseudomonadales</taxon>
        <taxon>Pseudohongiellaceae</taxon>
        <taxon>Pseudohongiella</taxon>
    </lineage>
</organism>
<evidence type="ECO:0000256" key="7">
    <source>
        <dbReference type="ARBA" id="ARBA00023295"/>
    </source>
</evidence>
<dbReference type="GO" id="GO:0004563">
    <property type="term" value="F:beta-N-acetylhexosaminidase activity"/>
    <property type="evidence" value="ECO:0007669"/>
    <property type="project" value="UniProtKB-UniRule"/>
</dbReference>
<accession>A0A917GSU8</accession>
<keyword evidence="6 10" id="KW-0573">Peptidoglycan synthesis</keyword>
<comment type="function">
    <text evidence="10">Plays a role in peptidoglycan recycling by cleaving the terminal beta-1,4-linked N-acetylglucosamine (GlcNAc) from peptide-linked peptidoglycan fragments, giving rise to free GlcNAc, anhydro-N-acetylmuramic acid and anhydro-N-acetylmuramic acid-linked peptides.</text>
</comment>
<dbReference type="GO" id="GO:0009252">
    <property type="term" value="P:peptidoglycan biosynthetic process"/>
    <property type="evidence" value="ECO:0007669"/>
    <property type="project" value="UniProtKB-KW"/>
</dbReference>
<evidence type="ECO:0000256" key="4">
    <source>
        <dbReference type="ARBA" id="ARBA00022801"/>
    </source>
</evidence>
<feature type="active site" description="Nucleophile" evidence="10">
    <location>
        <position position="253"/>
    </location>
</feature>
<dbReference type="PROSITE" id="PS00775">
    <property type="entry name" value="GLYCOSYL_HYDROL_F3"/>
    <property type="match status" value="1"/>
</dbReference>
<evidence type="ECO:0000256" key="5">
    <source>
        <dbReference type="ARBA" id="ARBA00022960"/>
    </source>
</evidence>
<dbReference type="GO" id="GO:0005975">
    <property type="term" value="P:carbohydrate metabolic process"/>
    <property type="evidence" value="ECO:0007669"/>
    <property type="project" value="InterPro"/>
</dbReference>
<feature type="binding site" evidence="10">
    <location>
        <begin position="170"/>
        <end position="171"/>
    </location>
    <ligand>
        <name>substrate</name>
    </ligand>
</feature>
<dbReference type="SUPFAM" id="SSF51445">
    <property type="entry name" value="(Trans)glycosidases"/>
    <property type="match status" value="1"/>
</dbReference>
<feature type="active site" description="Proton donor/acceptor" evidence="10">
    <location>
        <position position="183"/>
    </location>
</feature>
<dbReference type="InterPro" id="IPR036962">
    <property type="entry name" value="Glyco_hydro_3_N_sf"/>
</dbReference>
<dbReference type="PANTHER" id="PTHR30480:SF13">
    <property type="entry name" value="BETA-HEXOSAMINIDASE"/>
    <property type="match status" value="1"/>
</dbReference>
<dbReference type="AlphaFoldDB" id="A0A917GSU8"/>
<keyword evidence="4 10" id="KW-0378">Hydrolase</keyword>
<comment type="pathway">
    <text evidence="10">Cell wall biogenesis; peptidoglycan recycling.</text>
</comment>
<evidence type="ECO:0000256" key="2">
    <source>
        <dbReference type="ARBA" id="ARBA00022490"/>
    </source>
</evidence>
<evidence type="ECO:0000256" key="1">
    <source>
        <dbReference type="ARBA" id="ARBA00001231"/>
    </source>
</evidence>
<evidence type="ECO:0000259" key="11">
    <source>
        <dbReference type="Pfam" id="PF00933"/>
    </source>
</evidence>
<dbReference type="InterPro" id="IPR022956">
    <property type="entry name" value="Beta_hexosaminidase_bac"/>
</dbReference>
<dbReference type="GO" id="GO:0008360">
    <property type="term" value="P:regulation of cell shape"/>
    <property type="evidence" value="ECO:0007669"/>
    <property type="project" value="UniProtKB-KW"/>
</dbReference>
<dbReference type="InterPro" id="IPR019800">
    <property type="entry name" value="Glyco_hydro_3_AS"/>
</dbReference>
<feature type="domain" description="Glycoside hydrolase family 3 N-terminal" evidence="11">
    <location>
        <begin position="17"/>
        <end position="298"/>
    </location>
</feature>
<keyword evidence="13" id="KW-1185">Reference proteome</keyword>
<dbReference type="InterPro" id="IPR017853">
    <property type="entry name" value="GH"/>
</dbReference>
<feature type="binding site" evidence="10">
    <location>
        <position position="66"/>
    </location>
    <ligand>
        <name>substrate</name>
    </ligand>
</feature>
<evidence type="ECO:0000256" key="10">
    <source>
        <dbReference type="HAMAP-Rule" id="MF_00364"/>
    </source>
</evidence>
<dbReference type="RefSeq" id="WP_068812857.1">
    <property type="nucleotide sequence ID" value="NZ_BMIY01000005.1"/>
</dbReference>
<comment type="similarity">
    <text evidence="10">Belongs to the glycosyl hydrolase 3 family. NagZ subfamily.</text>
</comment>
<dbReference type="EMBL" id="BMIY01000005">
    <property type="protein sequence ID" value="GGG56397.1"/>
    <property type="molecule type" value="Genomic_DNA"/>
</dbReference>
<dbReference type="Pfam" id="PF00933">
    <property type="entry name" value="Glyco_hydro_3"/>
    <property type="match status" value="1"/>
</dbReference>
<dbReference type="Gene3D" id="3.20.20.300">
    <property type="entry name" value="Glycoside hydrolase, family 3, N-terminal domain"/>
    <property type="match status" value="1"/>
</dbReference>
<dbReference type="OrthoDB" id="9786661at2"/>
<dbReference type="NCBIfam" id="NF003740">
    <property type="entry name" value="PRK05337.1"/>
    <property type="match status" value="1"/>
</dbReference>
<keyword evidence="3 10" id="KW-0132">Cell division</keyword>
<evidence type="ECO:0000313" key="12">
    <source>
        <dbReference type="EMBL" id="GGG56397.1"/>
    </source>
</evidence>
<comment type="catalytic activity">
    <reaction evidence="1 10">
        <text>Hydrolysis of terminal non-reducing N-acetyl-D-hexosamine residues in N-acetyl-beta-D-hexosaminides.</text>
        <dbReference type="EC" id="3.2.1.52"/>
    </reaction>
</comment>
<feature type="site" description="Important for catalytic activity" evidence="10">
    <location>
        <position position="181"/>
    </location>
</feature>
<dbReference type="HAMAP" id="MF_00364">
    <property type="entry name" value="NagZ"/>
    <property type="match status" value="1"/>
</dbReference>
<dbReference type="GO" id="GO:0009254">
    <property type="term" value="P:peptidoglycan turnover"/>
    <property type="evidence" value="ECO:0007669"/>
    <property type="project" value="UniProtKB-UniRule"/>
</dbReference>
<proteinExistence type="inferred from homology"/>
<reference evidence="12" key="2">
    <citation type="submission" date="2020-09" db="EMBL/GenBank/DDBJ databases">
        <authorList>
            <person name="Sun Q."/>
            <person name="Zhou Y."/>
        </authorList>
    </citation>
    <scope>NUCLEOTIDE SEQUENCE</scope>
    <source>
        <strain evidence="12">CGMCC 1.15425</strain>
    </source>
</reference>
<evidence type="ECO:0000256" key="8">
    <source>
        <dbReference type="ARBA" id="ARBA00023306"/>
    </source>
</evidence>
<dbReference type="Proteomes" id="UP000627715">
    <property type="component" value="Unassembled WGS sequence"/>
</dbReference>
<reference evidence="12" key="1">
    <citation type="journal article" date="2014" name="Int. J. Syst. Evol. Microbiol.">
        <title>Complete genome sequence of Corynebacterium casei LMG S-19264T (=DSM 44701T), isolated from a smear-ripened cheese.</title>
        <authorList>
            <consortium name="US DOE Joint Genome Institute (JGI-PGF)"/>
            <person name="Walter F."/>
            <person name="Albersmeier A."/>
            <person name="Kalinowski J."/>
            <person name="Ruckert C."/>
        </authorList>
    </citation>
    <scope>NUCLEOTIDE SEQUENCE</scope>
    <source>
        <strain evidence="12">CGMCC 1.15425</strain>
    </source>
</reference>
<dbReference type="EC" id="3.2.1.52" evidence="10"/>
<keyword evidence="9 10" id="KW-0961">Cell wall biogenesis/degradation</keyword>
<comment type="subcellular location">
    <subcellularLocation>
        <location evidence="10">Cytoplasm</location>
    </subcellularLocation>
</comment>
<keyword evidence="5 10" id="KW-0133">Cell shape</keyword>
<dbReference type="GO" id="GO:0005737">
    <property type="term" value="C:cytoplasm"/>
    <property type="evidence" value="ECO:0007669"/>
    <property type="project" value="UniProtKB-SubCell"/>
</dbReference>
<feature type="binding site" evidence="10">
    <location>
        <position position="74"/>
    </location>
    <ligand>
        <name>substrate</name>
    </ligand>
</feature>